<dbReference type="Pfam" id="PF00577">
    <property type="entry name" value="Usher"/>
    <property type="match status" value="1"/>
</dbReference>
<evidence type="ECO:0000256" key="8">
    <source>
        <dbReference type="ARBA" id="ARBA00023136"/>
    </source>
</evidence>
<accession>A0A379GDR3</accession>
<dbReference type="FunFam" id="2.60.40.3110:FF:000001">
    <property type="entry name" value="Putative fimbrial outer membrane usher"/>
    <property type="match status" value="1"/>
</dbReference>
<keyword evidence="6" id="KW-0812">Transmembrane</keyword>
<dbReference type="InterPro" id="IPR025949">
    <property type="entry name" value="PapC-like_C"/>
</dbReference>
<dbReference type="InterPro" id="IPR025885">
    <property type="entry name" value="PapC_N"/>
</dbReference>
<comment type="subcellular location">
    <subcellularLocation>
        <location evidence="1">Cell outer membrane</location>
        <topology evidence="1">Multi-pass membrane protein</topology>
    </subcellularLocation>
</comment>
<dbReference type="Gene3D" id="3.10.20.410">
    <property type="match status" value="1"/>
</dbReference>
<evidence type="ECO:0000256" key="9">
    <source>
        <dbReference type="ARBA" id="ARBA00023237"/>
    </source>
</evidence>
<keyword evidence="5" id="KW-1029">Fimbrium biogenesis</keyword>
<keyword evidence="7" id="KW-0732">Signal</keyword>
<dbReference type="Gene3D" id="2.60.40.2070">
    <property type="match status" value="1"/>
</dbReference>
<evidence type="ECO:0000256" key="5">
    <source>
        <dbReference type="ARBA" id="ARBA00022558"/>
    </source>
</evidence>
<evidence type="ECO:0000256" key="4">
    <source>
        <dbReference type="ARBA" id="ARBA00022452"/>
    </source>
</evidence>
<evidence type="ECO:0000256" key="2">
    <source>
        <dbReference type="ARBA" id="ARBA00008064"/>
    </source>
</evidence>
<dbReference type="Proteomes" id="UP000254191">
    <property type="component" value="Unassembled WGS sequence"/>
</dbReference>
<dbReference type="Pfam" id="PF13953">
    <property type="entry name" value="PapC_C"/>
    <property type="match status" value="1"/>
</dbReference>
<evidence type="ECO:0000313" key="13">
    <source>
        <dbReference type="Proteomes" id="UP000254191"/>
    </source>
</evidence>
<evidence type="ECO:0000256" key="1">
    <source>
        <dbReference type="ARBA" id="ARBA00004571"/>
    </source>
</evidence>
<evidence type="ECO:0000259" key="10">
    <source>
        <dbReference type="Pfam" id="PF13953"/>
    </source>
</evidence>
<dbReference type="RefSeq" id="WP_004245881.1">
    <property type="nucleotide sequence ID" value="NZ_CAXOIC010000004.1"/>
</dbReference>
<comment type="similarity">
    <text evidence="2">Belongs to the fimbrial export usher family.</text>
</comment>
<dbReference type="PANTHER" id="PTHR30451:SF21">
    <property type="entry name" value="FIMBRIAL USHER DOMAIN-CONTAINING PROTEIN YDET-RELATED"/>
    <property type="match status" value="1"/>
</dbReference>
<dbReference type="PANTHER" id="PTHR30451">
    <property type="entry name" value="OUTER MEMBRANE USHER PROTEIN"/>
    <property type="match status" value="1"/>
</dbReference>
<evidence type="ECO:0000259" key="11">
    <source>
        <dbReference type="Pfam" id="PF13954"/>
    </source>
</evidence>
<dbReference type="InterPro" id="IPR000015">
    <property type="entry name" value="Fimb_usher"/>
</dbReference>
<dbReference type="InterPro" id="IPR043142">
    <property type="entry name" value="PapC-like_C_sf"/>
</dbReference>
<evidence type="ECO:0000256" key="7">
    <source>
        <dbReference type="ARBA" id="ARBA00022729"/>
    </source>
</evidence>
<gene>
    <name evidence="12" type="primary">atfC_4</name>
    <name evidence="12" type="ORF">NCTC11938_02974</name>
</gene>
<evidence type="ECO:0000256" key="6">
    <source>
        <dbReference type="ARBA" id="ARBA00022692"/>
    </source>
</evidence>
<keyword evidence="3" id="KW-0813">Transport</keyword>
<dbReference type="Gene3D" id="2.60.40.3110">
    <property type="match status" value="1"/>
</dbReference>
<dbReference type="InterPro" id="IPR042186">
    <property type="entry name" value="FimD_plug_dom"/>
</dbReference>
<dbReference type="Gene3D" id="2.60.40.2610">
    <property type="entry name" value="Outer membrane usher protein FimD, plug domain"/>
    <property type="match status" value="1"/>
</dbReference>
<dbReference type="GO" id="GO:0009297">
    <property type="term" value="P:pilus assembly"/>
    <property type="evidence" value="ECO:0007669"/>
    <property type="project" value="InterPro"/>
</dbReference>
<sequence length="843" mass="94341">MVNKNTNKDIVYFLFPSVIALSLTLSFSSYSANRFNPAFLADSPDAVTDLSYFEAGNRIKPGDYLLDIVFNHEYLRSENIHFISQDNHVIPCLNRDYYQSLGINIKLFADFEKFSANECIDIEKIIPDSVVNYDIEKQALNIQVPQAALDLKARGYIPPEKWDNGITAGILNYTFSGANSWGNSHNNSYYLNLRSGINIGAWRLRDYSTWNSSNGKNQWNHINTYLQRNIVSLRSQLQIGDSYTSSTLFDSVNFRGISLESDDTMLPDSQRGFAPVVRGIAKGNAKVVIRQNGYVIYQTFVSPGAFEIRDLYPTSNSGDLYVTIEENDGSKHSYVVPYSAVPILQREGQKQFVIQAGEIRQNNQHKKPRFIQGHLIYGLPYDTTVYGGALATKDYQSYALGAGKNMGTLGAFSTDITFAHSQLPNNSTSDGYSLRFLYAKSLNQFGTNFQLLGYRYSTSGFYTLDETLNTRMSGYLYEDNQKKPLSYFNLHNRKKGSLQINLSQQLGDYGSIFMMTNWQNYWGTNEKNVLVQTGYNGNIKGLSYNVIYSYNRMMNSGQRDQTLSVGLSIPLQLLMPTSYQSINSTYLTYNYSHNNNGYSTHNAGIAGTLLEDNTLNYSVQQGYSNQGGNYTGSATLGYQSRYGNLNASYNYHQDAQQINYSLAGGMLLHSGGLTLSQPLSANAILVDARNTADVPIDNATGVYTDWRGFAVIPYATAYRQNRVALDTTALPDNVEIEQNIKQVIPTQGAVIKVQFDAKKGYRLLLTLQHQGRPLPFGAIATDKQNHLSGIVGDDGLLYLSGVPDSGKLEIRWGHNASQYCQVNYQLPASQLDEPFVKMTQECQ</sequence>
<dbReference type="FunFam" id="2.60.40.2610:FF:000001">
    <property type="entry name" value="Outer membrane fimbrial usher protein"/>
    <property type="match status" value="1"/>
</dbReference>
<evidence type="ECO:0000256" key="3">
    <source>
        <dbReference type="ARBA" id="ARBA00022448"/>
    </source>
</evidence>
<keyword evidence="4" id="KW-1134">Transmembrane beta strand</keyword>
<dbReference type="SUPFAM" id="SSF141729">
    <property type="entry name" value="FimD N-terminal domain-like"/>
    <property type="match status" value="1"/>
</dbReference>
<feature type="domain" description="PapC-like C-terminal" evidence="10">
    <location>
        <begin position="764"/>
        <end position="828"/>
    </location>
</feature>
<evidence type="ECO:0000313" key="12">
    <source>
        <dbReference type="EMBL" id="SUC38703.1"/>
    </source>
</evidence>
<dbReference type="AlphaFoldDB" id="A0A379GDR3"/>
<dbReference type="GO" id="GO:0009279">
    <property type="term" value="C:cell outer membrane"/>
    <property type="evidence" value="ECO:0007669"/>
    <property type="project" value="UniProtKB-SubCell"/>
</dbReference>
<keyword evidence="9" id="KW-0998">Cell outer membrane</keyword>
<proteinExistence type="inferred from homology"/>
<protein>
    <submittedName>
        <fullName evidence="12">Outer membrane usher protein</fullName>
    </submittedName>
</protein>
<feature type="domain" description="PapC N-terminal" evidence="11">
    <location>
        <begin position="35"/>
        <end position="176"/>
    </location>
</feature>
<dbReference type="GO" id="GO:0015473">
    <property type="term" value="F:fimbrial usher porin activity"/>
    <property type="evidence" value="ECO:0007669"/>
    <property type="project" value="InterPro"/>
</dbReference>
<dbReference type="InterPro" id="IPR037224">
    <property type="entry name" value="PapC_N_sf"/>
</dbReference>
<name>A0A379GDR3_PROMI</name>
<dbReference type="EMBL" id="UGTS01000005">
    <property type="protein sequence ID" value="SUC38703.1"/>
    <property type="molecule type" value="Genomic_DNA"/>
</dbReference>
<keyword evidence="8" id="KW-0472">Membrane</keyword>
<reference evidence="12 13" key="1">
    <citation type="submission" date="2018-06" db="EMBL/GenBank/DDBJ databases">
        <authorList>
            <consortium name="Pathogen Informatics"/>
            <person name="Doyle S."/>
        </authorList>
    </citation>
    <scope>NUCLEOTIDE SEQUENCE [LARGE SCALE GENOMIC DNA]</scope>
    <source>
        <strain evidence="12 13">NCTC11938</strain>
    </source>
</reference>
<dbReference type="Pfam" id="PF13954">
    <property type="entry name" value="PapC_N"/>
    <property type="match status" value="1"/>
</dbReference>
<organism evidence="12 13">
    <name type="scientific">Proteus mirabilis</name>
    <dbReference type="NCBI Taxonomy" id="584"/>
    <lineage>
        <taxon>Bacteria</taxon>
        <taxon>Pseudomonadati</taxon>
        <taxon>Pseudomonadota</taxon>
        <taxon>Gammaproteobacteria</taxon>
        <taxon>Enterobacterales</taxon>
        <taxon>Morganellaceae</taxon>
        <taxon>Proteus</taxon>
    </lineage>
</organism>